<dbReference type="EMBL" id="FNIW01000004">
    <property type="protein sequence ID" value="SDN86186.1"/>
    <property type="molecule type" value="Genomic_DNA"/>
</dbReference>
<evidence type="ECO:0000256" key="5">
    <source>
        <dbReference type="SAM" id="SignalP"/>
    </source>
</evidence>
<dbReference type="PANTHER" id="PTHR42852:SF6">
    <property type="entry name" value="THIOL:DISULFIDE INTERCHANGE PROTEIN DSBE"/>
    <property type="match status" value="1"/>
</dbReference>
<dbReference type="Pfam" id="PF00578">
    <property type="entry name" value="AhpC-TSA"/>
    <property type="match status" value="1"/>
</dbReference>
<dbReference type="InterPro" id="IPR017937">
    <property type="entry name" value="Thioredoxin_CS"/>
</dbReference>
<dbReference type="InterPro" id="IPR000866">
    <property type="entry name" value="AhpC/TSA"/>
</dbReference>
<dbReference type="PROSITE" id="PS00194">
    <property type="entry name" value="THIOREDOXIN_1"/>
    <property type="match status" value="1"/>
</dbReference>
<comment type="caution">
    <text evidence="7">The sequence shown here is derived from an EMBL/GenBank/DDBJ whole genome shotgun (WGS) entry which is preliminary data.</text>
</comment>
<evidence type="ECO:0000256" key="1">
    <source>
        <dbReference type="ARBA" id="ARBA00004196"/>
    </source>
</evidence>
<sequence>MNKQALITLLLALVAMAGHAQIHYRLEGNICRPDVTDTLSVIENRGFEKDGSILSETIDTLYIVNGNIVPIEGTLPESVTVTAMNKTLSTQLIHIMLTDGTTYINGTLNDFVVRQSGNPLADAMNQMEKDRLQITKEITDLLNSGEPIDTIALIAHEDSFVVSILKAHPNDQIGVVCMLDYADDICVLSPRRGIELIDMLDSTLVAKEPKLKGKKRDLQTRISTSEGAMFRDFTVEFNGKQQRLSDYVGRGQYVLVDFWASWCGPCREEIPNIVAAYSKYKDKGLQVVGVASLEESERSLKYVREQNIPYPQMFNAGMPVLQLYGIDGIPHIFLFAPDGTILARGLRGKDIGKKLEEIFNK</sequence>
<keyword evidence="5" id="KW-0732">Signal</keyword>
<dbReference type="PANTHER" id="PTHR42852">
    <property type="entry name" value="THIOL:DISULFIDE INTERCHANGE PROTEIN DSBE"/>
    <property type="match status" value="1"/>
</dbReference>
<dbReference type="GO" id="GO:0016853">
    <property type="term" value="F:isomerase activity"/>
    <property type="evidence" value="ECO:0007669"/>
    <property type="project" value="UniProtKB-KW"/>
</dbReference>
<feature type="chain" id="PRO_5011615491" evidence="5">
    <location>
        <begin position="21"/>
        <end position="361"/>
    </location>
</feature>
<dbReference type="SUPFAM" id="SSF52833">
    <property type="entry name" value="Thioredoxin-like"/>
    <property type="match status" value="1"/>
</dbReference>
<gene>
    <name evidence="7" type="ORF">SAMN04487900_10464</name>
</gene>
<comment type="subcellular location">
    <subcellularLocation>
        <location evidence="1">Cell envelope</location>
    </subcellularLocation>
</comment>
<proteinExistence type="predicted"/>
<dbReference type="OrthoDB" id="9794348at2"/>
<dbReference type="RefSeq" id="WP_091852336.1">
    <property type="nucleotide sequence ID" value="NZ_FNIW01000004.1"/>
</dbReference>
<dbReference type="InterPro" id="IPR036249">
    <property type="entry name" value="Thioredoxin-like_sf"/>
</dbReference>
<organism evidence="7 8">
    <name type="scientific">Prevotella communis</name>
    <dbReference type="NCBI Taxonomy" id="2913614"/>
    <lineage>
        <taxon>Bacteria</taxon>
        <taxon>Pseudomonadati</taxon>
        <taxon>Bacteroidota</taxon>
        <taxon>Bacteroidia</taxon>
        <taxon>Bacteroidales</taxon>
        <taxon>Prevotellaceae</taxon>
        <taxon>Prevotella</taxon>
    </lineage>
</organism>
<dbReference type="Proteomes" id="UP000199134">
    <property type="component" value="Unassembled WGS sequence"/>
</dbReference>
<protein>
    <submittedName>
        <fullName evidence="7">Thiol-disulfide isomerase or thioredoxin</fullName>
    </submittedName>
</protein>
<dbReference type="Gene3D" id="3.40.30.10">
    <property type="entry name" value="Glutaredoxin"/>
    <property type="match status" value="1"/>
</dbReference>
<keyword evidence="2" id="KW-0201">Cytochrome c-type biogenesis</keyword>
<dbReference type="GO" id="GO:0017004">
    <property type="term" value="P:cytochrome complex assembly"/>
    <property type="evidence" value="ECO:0007669"/>
    <property type="project" value="UniProtKB-KW"/>
</dbReference>
<feature type="domain" description="Thioredoxin" evidence="6">
    <location>
        <begin position="224"/>
        <end position="361"/>
    </location>
</feature>
<evidence type="ECO:0000313" key="7">
    <source>
        <dbReference type="EMBL" id="SDN86186.1"/>
    </source>
</evidence>
<evidence type="ECO:0000313" key="8">
    <source>
        <dbReference type="Proteomes" id="UP000199134"/>
    </source>
</evidence>
<dbReference type="CDD" id="cd02966">
    <property type="entry name" value="TlpA_like_family"/>
    <property type="match status" value="1"/>
</dbReference>
<dbReference type="InterPro" id="IPR050553">
    <property type="entry name" value="Thioredoxin_ResA/DsbE_sf"/>
</dbReference>
<keyword evidence="3" id="KW-1015">Disulfide bond</keyword>
<reference evidence="8" key="1">
    <citation type="submission" date="2016-10" db="EMBL/GenBank/DDBJ databases">
        <authorList>
            <person name="de Groot N.N."/>
        </authorList>
    </citation>
    <scope>NUCLEOTIDE SEQUENCE [LARGE SCALE GENOMIC DNA]</scope>
    <source>
        <strain evidence="8">BP1-145</strain>
    </source>
</reference>
<evidence type="ECO:0000256" key="3">
    <source>
        <dbReference type="ARBA" id="ARBA00023157"/>
    </source>
</evidence>
<dbReference type="GO" id="GO:0030313">
    <property type="term" value="C:cell envelope"/>
    <property type="evidence" value="ECO:0007669"/>
    <property type="project" value="UniProtKB-SubCell"/>
</dbReference>
<dbReference type="GO" id="GO:0016209">
    <property type="term" value="F:antioxidant activity"/>
    <property type="evidence" value="ECO:0007669"/>
    <property type="project" value="InterPro"/>
</dbReference>
<accession>A0A1H0EV62</accession>
<dbReference type="InterPro" id="IPR013766">
    <property type="entry name" value="Thioredoxin_domain"/>
</dbReference>
<feature type="signal peptide" evidence="5">
    <location>
        <begin position="1"/>
        <end position="20"/>
    </location>
</feature>
<keyword evidence="7" id="KW-0413">Isomerase</keyword>
<evidence type="ECO:0000256" key="4">
    <source>
        <dbReference type="ARBA" id="ARBA00023284"/>
    </source>
</evidence>
<dbReference type="PROSITE" id="PS51352">
    <property type="entry name" value="THIOREDOXIN_2"/>
    <property type="match status" value="1"/>
</dbReference>
<evidence type="ECO:0000256" key="2">
    <source>
        <dbReference type="ARBA" id="ARBA00022748"/>
    </source>
</evidence>
<keyword evidence="4" id="KW-0676">Redox-active center</keyword>
<dbReference type="GO" id="GO:0016491">
    <property type="term" value="F:oxidoreductase activity"/>
    <property type="evidence" value="ECO:0007669"/>
    <property type="project" value="InterPro"/>
</dbReference>
<name>A0A1H0EV62_9BACT</name>
<dbReference type="AlphaFoldDB" id="A0A1H0EV62"/>
<evidence type="ECO:0000259" key="6">
    <source>
        <dbReference type="PROSITE" id="PS51352"/>
    </source>
</evidence>